<dbReference type="Pfam" id="PF00106">
    <property type="entry name" value="adh_short"/>
    <property type="match status" value="1"/>
</dbReference>
<dbReference type="NCBIfam" id="NF006114">
    <property type="entry name" value="PRK08263.1"/>
    <property type="match status" value="1"/>
</dbReference>
<evidence type="ECO:0000256" key="1">
    <source>
        <dbReference type="ARBA" id="ARBA00006484"/>
    </source>
</evidence>
<keyword evidence="2" id="KW-0560">Oxidoreductase</keyword>
<dbReference type="InterPro" id="IPR051911">
    <property type="entry name" value="SDR_oxidoreductase"/>
</dbReference>
<dbReference type="NCBIfam" id="NF004824">
    <property type="entry name" value="PRK06180.1"/>
    <property type="match status" value="1"/>
</dbReference>
<dbReference type="PRINTS" id="PR00081">
    <property type="entry name" value="GDHRDH"/>
</dbReference>
<dbReference type="CDD" id="cd05374">
    <property type="entry name" value="17beta-HSD-like_SDR_c"/>
    <property type="match status" value="1"/>
</dbReference>
<comment type="similarity">
    <text evidence="1 3">Belongs to the short-chain dehydrogenases/reductases (SDR) family.</text>
</comment>
<accession>A0ABT1GX16</accession>
<reference evidence="4 5" key="1">
    <citation type="submission" date="2022-06" db="EMBL/GenBank/DDBJ databases">
        <title>Genomic Encyclopedia of Archaeal and Bacterial Type Strains, Phase II (KMG-II): from individual species to whole genera.</title>
        <authorList>
            <person name="Goeker M."/>
        </authorList>
    </citation>
    <scope>NUCLEOTIDE SEQUENCE [LARGE SCALE GENOMIC DNA]</scope>
    <source>
        <strain evidence="4 5">DSM 45037</strain>
    </source>
</reference>
<dbReference type="SUPFAM" id="SSF51735">
    <property type="entry name" value="NAD(P)-binding Rossmann-fold domains"/>
    <property type="match status" value="1"/>
</dbReference>
<name>A0ABT1GX16_9NOCA</name>
<dbReference type="Proteomes" id="UP001205740">
    <property type="component" value="Unassembled WGS sequence"/>
</dbReference>
<dbReference type="PANTHER" id="PTHR43976">
    <property type="entry name" value="SHORT CHAIN DEHYDROGENASE"/>
    <property type="match status" value="1"/>
</dbReference>
<evidence type="ECO:0000313" key="5">
    <source>
        <dbReference type="Proteomes" id="UP001205740"/>
    </source>
</evidence>
<comment type="caution">
    <text evidence="4">The sequence shown here is derived from an EMBL/GenBank/DDBJ whole genome shotgun (WGS) entry which is preliminary data.</text>
</comment>
<dbReference type="PRINTS" id="PR00080">
    <property type="entry name" value="SDRFAMILY"/>
</dbReference>
<evidence type="ECO:0000313" key="4">
    <source>
        <dbReference type="EMBL" id="MCP2159506.1"/>
    </source>
</evidence>
<evidence type="ECO:0000256" key="2">
    <source>
        <dbReference type="ARBA" id="ARBA00023002"/>
    </source>
</evidence>
<gene>
    <name evidence="4" type="ORF">LX12_000670</name>
</gene>
<dbReference type="PANTHER" id="PTHR43976:SF16">
    <property type="entry name" value="SHORT-CHAIN DEHYDROGENASE_REDUCTASE FAMILY PROTEIN"/>
    <property type="match status" value="1"/>
</dbReference>
<dbReference type="InterPro" id="IPR036291">
    <property type="entry name" value="NAD(P)-bd_dom_sf"/>
</dbReference>
<organism evidence="4 5">
    <name type="scientific">Williamsia serinedens</name>
    <dbReference type="NCBI Taxonomy" id="391736"/>
    <lineage>
        <taxon>Bacteria</taxon>
        <taxon>Bacillati</taxon>
        <taxon>Actinomycetota</taxon>
        <taxon>Actinomycetes</taxon>
        <taxon>Mycobacteriales</taxon>
        <taxon>Nocardiaceae</taxon>
        <taxon>Williamsia</taxon>
    </lineage>
</organism>
<proteinExistence type="inferred from homology"/>
<dbReference type="EMBL" id="JAMTCG010000001">
    <property type="protein sequence ID" value="MCP2159506.1"/>
    <property type="molecule type" value="Genomic_DNA"/>
</dbReference>
<dbReference type="InterPro" id="IPR002347">
    <property type="entry name" value="SDR_fam"/>
</dbReference>
<sequence length="409" mass="43509">MIVVDAANVVGSRPDGWWRDRRGATERLRDEIAGLAATGVDGSGPGRVLLVVEGAARGVASTPTVEVVEADGSGDDAIVAVVAGLDTVSDCVVVTADRELRRRVGELGARVTGPRSVRGRPGPGRVNRTSSLAPHMAEKIWFITGTSRGFGREWAVAALDRGDRVAATARDTSSLDDLVERYGDAILPIELDVTDRDADFAAVARAHDHFGRLDVVVNNAGYGLFGFVEEVSESEARAQIETNVFGALWVTQAALPYLREQRSGHIVQVSSIGGISAFPNVGLYHASKWALEGFSQSLAQEVESFGIHVTLVEPGGFSTDWGGSSAKRATPIDAYAEIHEAADEARAQRSTTPGDPTASGRAILKVVDAETPPLRVFFGEAPLGIAKSDYEKRLATWEEWQPVAVEAQG</sequence>
<evidence type="ECO:0000256" key="3">
    <source>
        <dbReference type="RuleBase" id="RU000363"/>
    </source>
</evidence>
<keyword evidence="5" id="KW-1185">Reference proteome</keyword>
<protein>
    <submittedName>
        <fullName evidence="4">NADP-dependent 3-hydroxy acid dehydrogenase YdfG</fullName>
    </submittedName>
</protein>
<dbReference type="Gene3D" id="3.40.50.720">
    <property type="entry name" value="NAD(P)-binding Rossmann-like Domain"/>
    <property type="match status" value="1"/>
</dbReference>